<feature type="transmembrane region" description="Helical" evidence="1">
    <location>
        <begin position="12"/>
        <end position="32"/>
    </location>
</feature>
<dbReference type="EMBL" id="JBHSYS010000001">
    <property type="protein sequence ID" value="MFC6956197.1"/>
    <property type="molecule type" value="Genomic_DNA"/>
</dbReference>
<keyword evidence="1" id="KW-0812">Transmembrane</keyword>
<comment type="caution">
    <text evidence="2">The sequence shown here is derived from an EMBL/GenBank/DDBJ whole genome shotgun (WGS) entry which is preliminary data.</text>
</comment>
<feature type="transmembrane region" description="Helical" evidence="1">
    <location>
        <begin position="52"/>
        <end position="72"/>
    </location>
</feature>
<dbReference type="Proteomes" id="UP001596470">
    <property type="component" value="Unassembled WGS sequence"/>
</dbReference>
<proteinExistence type="predicted"/>
<protein>
    <recommendedName>
        <fullName evidence="4">DUF4405 domain-containing protein</fullName>
    </recommendedName>
</protein>
<keyword evidence="1" id="KW-0472">Membrane</keyword>
<evidence type="ECO:0000256" key="1">
    <source>
        <dbReference type="SAM" id="Phobius"/>
    </source>
</evidence>
<keyword evidence="1" id="KW-1133">Transmembrane helix</keyword>
<dbReference type="RefSeq" id="WP_382353754.1">
    <property type="nucleotide sequence ID" value="NZ_JBHMBP010000004.1"/>
</dbReference>
<organism evidence="2 3">
    <name type="scientific">Glycomyces mayteni</name>
    <dbReference type="NCBI Taxonomy" id="543887"/>
    <lineage>
        <taxon>Bacteria</taxon>
        <taxon>Bacillati</taxon>
        <taxon>Actinomycetota</taxon>
        <taxon>Actinomycetes</taxon>
        <taxon>Glycomycetales</taxon>
        <taxon>Glycomycetaceae</taxon>
        <taxon>Glycomyces</taxon>
    </lineage>
</organism>
<evidence type="ECO:0000313" key="2">
    <source>
        <dbReference type="EMBL" id="MFC6956197.1"/>
    </source>
</evidence>
<keyword evidence="3" id="KW-1185">Reference proteome</keyword>
<name>A0ABW2D1M1_9ACTN</name>
<reference evidence="3" key="1">
    <citation type="journal article" date="2019" name="Int. J. Syst. Evol. Microbiol.">
        <title>The Global Catalogue of Microorganisms (GCM) 10K type strain sequencing project: providing services to taxonomists for standard genome sequencing and annotation.</title>
        <authorList>
            <consortium name="The Broad Institute Genomics Platform"/>
            <consortium name="The Broad Institute Genome Sequencing Center for Infectious Disease"/>
            <person name="Wu L."/>
            <person name="Ma J."/>
        </authorList>
    </citation>
    <scope>NUCLEOTIDE SEQUENCE [LARGE SCALE GENOMIC DNA]</scope>
    <source>
        <strain evidence="3">KACC 12634</strain>
    </source>
</reference>
<evidence type="ECO:0008006" key="4">
    <source>
        <dbReference type="Google" id="ProtNLM"/>
    </source>
</evidence>
<accession>A0ABW2D1M1</accession>
<sequence>MNPGRTDIHRQRAISLNLFTAAAVLVFGYLAWVAAHPLSVWILGHCHVTDRASLVIAHLVYGLVLAVMSLVWRGCLTAGREAAWLVADGGEPEADRVSAGPGRRGTVALQVGAWVYSGRAPPPAR</sequence>
<gene>
    <name evidence="2" type="ORF">ACFQS3_03200</name>
</gene>
<evidence type="ECO:0000313" key="3">
    <source>
        <dbReference type="Proteomes" id="UP001596470"/>
    </source>
</evidence>